<sequence length="594" mass="64374">MIYLQITFCLLVIVSSVRLMPIANVEGETETTEWTHDITTEEAAAATTWLTPESLTKEITTDNKSPSVEVTTEEPFNAVTDHDEPTAVWSPSQTIEIRLHPQSLRTEESKGSHDPTSESPLGPQEDETLSTSMATPSVAPSEEDVFGRRMAMEPQQHGSFSVQTGRLRSRDSVGAALRRAVTGSPAVQKLQQSTTRMASSLPVSNAGRDKAGSLTGSRPGRKIVGFGSLSTLSNTQRVNSKTAAALRKESFFKNRQTGHGHGHGGDTPADTHMEPSPQWLYGTSKDTRKAVESFRLSNNERLLVLGLRDRVLTTSTASTQEAEMVTTTIKPEEMDSTTTTTTTSTSTTTTTTVHPPVNEAISINAETEIDNPSTTMRPVVPEVDSAMQETNDVPAQIKDAAARETNDATPEINHETSEPAHDKINQGQTTVHQPETVTTSPMTVSSTETNPFTSSKHSAMKSSPPTSAAIVALDVEGEQPIKNLDNSPLDAQSASKQELGVLTTGDDCFGADCNGDQETGLNMGQLDHGGFDQEAHRYLVEEKTHDGYIIGEFGVVSRSSDLRAVRYTAHPSIDPQLIQEMLRTFWLLKTGEKE</sequence>
<feature type="region of interest" description="Disordered" evidence="1">
    <location>
        <begin position="334"/>
        <end position="353"/>
    </location>
</feature>
<feature type="region of interest" description="Disordered" evidence="1">
    <location>
        <begin position="253"/>
        <end position="275"/>
    </location>
</feature>
<accession>A0A8J2S893</accession>
<feature type="compositionally biased region" description="Basic and acidic residues" evidence="1">
    <location>
        <begin position="403"/>
        <end position="424"/>
    </location>
</feature>
<evidence type="ECO:0000256" key="2">
    <source>
        <dbReference type="SAM" id="SignalP"/>
    </source>
</evidence>
<evidence type="ECO:0000256" key="1">
    <source>
        <dbReference type="SAM" id="MobiDB-lite"/>
    </source>
</evidence>
<dbReference type="EMBL" id="CAKKLH010000314">
    <property type="protein sequence ID" value="CAH0111494.1"/>
    <property type="molecule type" value="Genomic_DNA"/>
</dbReference>
<proteinExistence type="predicted"/>
<feature type="compositionally biased region" description="Polar residues" evidence="1">
    <location>
        <begin position="189"/>
        <end position="203"/>
    </location>
</feature>
<protein>
    <recommendedName>
        <fullName evidence="5">Cell wall protein DAN4</fullName>
    </recommendedName>
</protein>
<feature type="region of interest" description="Disordered" evidence="1">
    <location>
        <begin position="76"/>
        <end position="95"/>
    </location>
</feature>
<keyword evidence="4" id="KW-1185">Reference proteome</keyword>
<dbReference type="AlphaFoldDB" id="A0A8J2S893"/>
<feature type="region of interest" description="Disordered" evidence="1">
    <location>
        <begin position="403"/>
        <end position="464"/>
    </location>
</feature>
<feature type="compositionally biased region" description="Low complexity" evidence="1">
    <location>
        <begin position="336"/>
        <end position="352"/>
    </location>
</feature>
<dbReference type="OrthoDB" id="6507260at2759"/>
<dbReference type="Proteomes" id="UP000789390">
    <property type="component" value="Unassembled WGS sequence"/>
</dbReference>
<organism evidence="3 4">
    <name type="scientific">Daphnia galeata</name>
    <dbReference type="NCBI Taxonomy" id="27404"/>
    <lineage>
        <taxon>Eukaryota</taxon>
        <taxon>Metazoa</taxon>
        <taxon>Ecdysozoa</taxon>
        <taxon>Arthropoda</taxon>
        <taxon>Crustacea</taxon>
        <taxon>Branchiopoda</taxon>
        <taxon>Diplostraca</taxon>
        <taxon>Cladocera</taxon>
        <taxon>Anomopoda</taxon>
        <taxon>Daphniidae</taxon>
        <taxon>Daphnia</taxon>
    </lineage>
</organism>
<feature type="region of interest" description="Disordered" evidence="1">
    <location>
        <begin position="103"/>
        <end position="143"/>
    </location>
</feature>
<evidence type="ECO:0008006" key="5">
    <source>
        <dbReference type="Google" id="ProtNLM"/>
    </source>
</evidence>
<feature type="compositionally biased region" description="Polar residues" evidence="1">
    <location>
        <begin position="450"/>
        <end position="464"/>
    </location>
</feature>
<name>A0A8J2S893_9CRUS</name>
<keyword evidence="2" id="KW-0732">Signal</keyword>
<feature type="chain" id="PRO_5035251883" description="Cell wall protein DAN4" evidence="2">
    <location>
        <begin position="17"/>
        <end position="594"/>
    </location>
</feature>
<evidence type="ECO:0000313" key="3">
    <source>
        <dbReference type="EMBL" id="CAH0111494.1"/>
    </source>
</evidence>
<feature type="compositionally biased region" description="Low complexity" evidence="1">
    <location>
        <begin position="434"/>
        <end position="449"/>
    </location>
</feature>
<feature type="region of interest" description="Disordered" evidence="1">
    <location>
        <begin position="184"/>
        <end position="219"/>
    </location>
</feature>
<reference evidence="3" key="1">
    <citation type="submission" date="2021-11" db="EMBL/GenBank/DDBJ databases">
        <authorList>
            <person name="Schell T."/>
        </authorList>
    </citation>
    <scope>NUCLEOTIDE SEQUENCE</scope>
    <source>
        <strain evidence="3">M5</strain>
    </source>
</reference>
<feature type="compositionally biased region" description="Basic and acidic residues" evidence="1">
    <location>
        <begin position="105"/>
        <end position="116"/>
    </location>
</feature>
<evidence type="ECO:0000313" key="4">
    <source>
        <dbReference type="Proteomes" id="UP000789390"/>
    </source>
</evidence>
<comment type="caution">
    <text evidence="3">The sequence shown here is derived from an EMBL/GenBank/DDBJ whole genome shotgun (WGS) entry which is preliminary data.</text>
</comment>
<gene>
    <name evidence="3" type="ORF">DGAL_LOCUS15141</name>
</gene>
<feature type="signal peptide" evidence="2">
    <location>
        <begin position="1"/>
        <end position="16"/>
    </location>
</feature>